<organism evidence="1">
    <name type="scientific">marine metagenome</name>
    <dbReference type="NCBI Taxonomy" id="408172"/>
    <lineage>
        <taxon>unclassified sequences</taxon>
        <taxon>metagenomes</taxon>
        <taxon>ecological metagenomes</taxon>
    </lineage>
</organism>
<proteinExistence type="predicted"/>
<dbReference type="EMBL" id="UINC01081472">
    <property type="protein sequence ID" value="SVC25354.1"/>
    <property type="molecule type" value="Genomic_DNA"/>
</dbReference>
<protein>
    <submittedName>
        <fullName evidence="1">Uncharacterized protein</fullName>
    </submittedName>
</protein>
<evidence type="ECO:0000313" key="1">
    <source>
        <dbReference type="EMBL" id="SVC25354.1"/>
    </source>
</evidence>
<gene>
    <name evidence="1" type="ORF">METZ01_LOCUS278208</name>
</gene>
<accession>A0A382KKE7</accession>
<name>A0A382KKE7_9ZZZZ</name>
<dbReference type="AlphaFoldDB" id="A0A382KKE7"/>
<reference evidence="1" key="1">
    <citation type="submission" date="2018-05" db="EMBL/GenBank/DDBJ databases">
        <authorList>
            <person name="Lanie J.A."/>
            <person name="Ng W.-L."/>
            <person name="Kazmierczak K.M."/>
            <person name="Andrzejewski T.M."/>
            <person name="Davidsen T.M."/>
            <person name="Wayne K.J."/>
            <person name="Tettelin H."/>
            <person name="Glass J.I."/>
            <person name="Rusch D."/>
            <person name="Podicherti R."/>
            <person name="Tsui H.-C.T."/>
            <person name="Winkler M.E."/>
        </authorList>
    </citation>
    <scope>NUCLEOTIDE SEQUENCE</scope>
</reference>
<sequence length="204" mass="23538">METKLNPVTINKAVEIYATHPNVHHKDVANELGINPKTLKKLRGDANFWHKVYDYFMVSYEGEIIDVVRAMLREAKAGNTSAGRLVMEHSGKLKQHLNIRITSPYEQWMSSQGKQLEPSKEIPRLKTFEVQNAEIIEPSEDVKADIDVMDKELVKKKKWLERRRELHSWFKRAEAVGIAPMPARRPTKGQRLAWEESIIQAEGL</sequence>